<keyword evidence="3 4" id="KW-0342">GTP-binding</keyword>
<dbReference type="InterPro" id="IPR006762">
    <property type="entry name" value="Gtr1_RagA"/>
</dbReference>
<accession>A0A1V8SAU6</accession>
<dbReference type="Proteomes" id="UP000192596">
    <property type="component" value="Unassembled WGS sequence"/>
</dbReference>
<dbReference type="GO" id="GO:1990131">
    <property type="term" value="C:Gtr1-Gtr2 GTPase complex"/>
    <property type="evidence" value="ECO:0007669"/>
    <property type="project" value="UniProtKB-UniRule"/>
</dbReference>
<dbReference type="OrthoDB" id="26136at2759"/>
<dbReference type="SUPFAM" id="SSF52540">
    <property type="entry name" value="P-loop containing nucleoside triphosphate hydrolases"/>
    <property type="match status" value="1"/>
</dbReference>
<dbReference type="GO" id="GO:0009267">
    <property type="term" value="P:cellular response to starvation"/>
    <property type="evidence" value="ECO:0007669"/>
    <property type="project" value="TreeGrafter"/>
</dbReference>
<sequence>MHTLFNPNILSPSPAPAPQPNPFDLLLRTNSHTLRTSSISAAISASSSYGSCTEYALLTRQQDDQLSESNERPTEPRPYVRRKGHPKILLMGQRRSGKSSIQNVICNKMAPAETLYLESTNTLQTASINSFTEITFSELPSHIPASSPEIATPQNYASLGAVLWLIDIQDEYLSTLPSLIQTALFFHTHYPRLHFSVLVHKTDGLSPEYRNEAYREIRQRVQDELSDAGIPEYEIAFYQTSIFDLSIFDAMSKILQGLIPQLPALEALLTRLCSACGMQKAYLFDTASKLYVATDSGPAVLKDYEVCADYVDLIVDIKALYGWQLEAKGRRKSDENGEENIGESVVTFEKSGEAYVYAREITEHLSLICIMGKGSTPDKRVLIDYNVSLLQDAVVEIFKM</sequence>
<feature type="region of interest" description="Disordered" evidence="5">
    <location>
        <begin position="61"/>
        <end position="85"/>
    </location>
</feature>
<comment type="caution">
    <text evidence="6">The sequence shown here is derived from an EMBL/GenBank/DDBJ whole genome shotgun (WGS) entry which is preliminary data.</text>
</comment>
<dbReference type="GO" id="GO:0005634">
    <property type="term" value="C:nucleus"/>
    <property type="evidence" value="ECO:0007669"/>
    <property type="project" value="TreeGrafter"/>
</dbReference>
<evidence type="ECO:0000256" key="5">
    <source>
        <dbReference type="SAM" id="MobiDB-lite"/>
    </source>
</evidence>
<comment type="function">
    <text evidence="4">GTPase involved in activation of the TORC1 signaling pathway, which promotes growth and represses autophagy in nutrient-rich conditions.</text>
</comment>
<keyword evidence="7" id="KW-1185">Reference proteome</keyword>
<dbReference type="InterPro" id="IPR027417">
    <property type="entry name" value="P-loop_NTPase"/>
</dbReference>
<evidence type="ECO:0000256" key="4">
    <source>
        <dbReference type="RuleBase" id="RU367014"/>
    </source>
</evidence>
<proteinExistence type="inferred from homology"/>
<dbReference type="EMBL" id="NAJO01000070">
    <property type="protein sequence ID" value="OQN96193.1"/>
    <property type="molecule type" value="Genomic_DNA"/>
</dbReference>
<dbReference type="GO" id="GO:1904263">
    <property type="term" value="P:positive regulation of TORC1 signaling"/>
    <property type="evidence" value="ECO:0007669"/>
    <property type="project" value="TreeGrafter"/>
</dbReference>
<evidence type="ECO:0000313" key="7">
    <source>
        <dbReference type="Proteomes" id="UP000192596"/>
    </source>
</evidence>
<dbReference type="GO" id="GO:0005525">
    <property type="term" value="F:GTP binding"/>
    <property type="evidence" value="ECO:0007669"/>
    <property type="project" value="UniProtKB-UniRule"/>
</dbReference>
<dbReference type="GO" id="GO:0010507">
    <property type="term" value="P:negative regulation of autophagy"/>
    <property type="evidence" value="ECO:0007669"/>
    <property type="project" value="TreeGrafter"/>
</dbReference>
<dbReference type="Gene3D" id="3.30.450.190">
    <property type="match status" value="1"/>
</dbReference>
<dbReference type="FunCoup" id="A0A1V8SAU6">
    <property type="interactions" value="1079"/>
</dbReference>
<dbReference type="GO" id="GO:0000329">
    <property type="term" value="C:fungal-type vacuole membrane"/>
    <property type="evidence" value="ECO:0007669"/>
    <property type="project" value="TreeGrafter"/>
</dbReference>
<evidence type="ECO:0000256" key="1">
    <source>
        <dbReference type="ARBA" id="ARBA00007756"/>
    </source>
</evidence>
<evidence type="ECO:0000256" key="3">
    <source>
        <dbReference type="ARBA" id="ARBA00023134"/>
    </source>
</evidence>
<dbReference type="PANTHER" id="PTHR11259">
    <property type="entry name" value="RAS-RELATED GTP BINDING RAG/GTR YEAST"/>
    <property type="match status" value="1"/>
</dbReference>
<dbReference type="AlphaFoldDB" id="A0A1V8SAU6"/>
<evidence type="ECO:0000256" key="2">
    <source>
        <dbReference type="ARBA" id="ARBA00022741"/>
    </source>
</evidence>
<evidence type="ECO:0000313" key="6">
    <source>
        <dbReference type="EMBL" id="OQN96193.1"/>
    </source>
</evidence>
<gene>
    <name evidence="6" type="ORF">B0A48_17700</name>
</gene>
<dbReference type="STRING" id="1507870.A0A1V8SAU6"/>
<dbReference type="Gene3D" id="3.40.50.300">
    <property type="entry name" value="P-loop containing nucleotide triphosphate hydrolases"/>
    <property type="match status" value="1"/>
</dbReference>
<dbReference type="GO" id="GO:0003924">
    <property type="term" value="F:GTPase activity"/>
    <property type="evidence" value="ECO:0007669"/>
    <property type="project" value="UniProtKB-UniRule"/>
</dbReference>
<dbReference type="Pfam" id="PF04670">
    <property type="entry name" value="Gtr1_RagA"/>
    <property type="match status" value="1"/>
</dbReference>
<reference evidence="7" key="1">
    <citation type="submission" date="2017-03" db="EMBL/GenBank/DDBJ databases">
        <title>Genomes of endolithic fungi from Antarctica.</title>
        <authorList>
            <person name="Coleine C."/>
            <person name="Masonjones S."/>
            <person name="Stajich J.E."/>
        </authorList>
    </citation>
    <scope>NUCLEOTIDE SEQUENCE [LARGE SCALE GENOMIC DNA]</scope>
    <source>
        <strain evidence="7">CCFEE 5527</strain>
    </source>
</reference>
<comment type="subunit">
    <text evidence="4">Component of the GSE complex.</text>
</comment>
<protein>
    <recommendedName>
        <fullName evidence="4">GTP-binding protein</fullName>
    </recommendedName>
</protein>
<comment type="similarity">
    <text evidence="1 4">Belongs to the GTR/RAG GTP-binding protein family.</text>
</comment>
<name>A0A1V8SAU6_9PEZI</name>
<organism evidence="6 7">
    <name type="scientific">Cryoendolithus antarcticus</name>
    <dbReference type="NCBI Taxonomy" id="1507870"/>
    <lineage>
        <taxon>Eukaryota</taxon>
        <taxon>Fungi</taxon>
        <taxon>Dikarya</taxon>
        <taxon>Ascomycota</taxon>
        <taxon>Pezizomycotina</taxon>
        <taxon>Dothideomycetes</taxon>
        <taxon>Dothideomycetidae</taxon>
        <taxon>Cladosporiales</taxon>
        <taxon>Cladosporiaceae</taxon>
        <taxon>Cryoendolithus</taxon>
    </lineage>
</organism>
<dbReference type="PANTHER" id="PTHR11259:SF2">
    <property type="entry name" value="GH16429P"/>
    <property type="match status" value="1"/>
</dbReference>
<keyword evidence="2 4" id="KW-0547">Nucleotide-binding</keyword>
<dbReference type="InParanoid" id="A0A1V8SAU6"/>